<evidence type="ECO:0000256" key="7">
    <source>
        <dbReference type="ARBA" id="ARBA00023136"/>
    </source>
</evidence>
<dbReference type="PANTHER" id="PTHR43357">
    <property type="entry name" value="INNER MEMBRANE ABC TRANSPORTER PERMEASE PROTEIN YDCV"/>
    <property type="match status" value="1"/>
</dbReference>
<evidence type="ECO:0000256" key="2">
    <source>
        <dbReference type="ARBA" id="ARBA00022448"/>
    </source>
</evidence>
<evidence type="ECO:0000256" key="4">
    <source>
        <dbReference type="ARBA" id="ARBA00022519"/>
    </source>
</evidence>
<dbReference type="EMBL" id="FWDM01000022">
    <property type="protein sequence ID" value="SLM13799.1"/>
    <property type="molecule type" value="Genomic_DNA"/>
</dbReference>
<gene>
    <name evidence="10" type="ORF">SPIROBIBN47_290208</name>
</gene>
<feature type="transmembrane region" description="Helical" evidence="8">
    <location>
        <begin position="12"/>
        <end position="34"/>
    </location>
</feature>
<feature type="transmembrane region" description="Helical" evidence="8">
    <location>
        <begin position="103"/>
        <end position="119"/>
    </location>
</feature>
<dbReference type="CDD" id="cd06261">
    <property type="entry name" value="TM_PBP2"/>
    <property type="match status" value="1"/>
</dbReference>
<name>A0A3P3XJI8_9SPIR</name>
<feature type="transmembrane region" description="Helical" evidence="8">
    <location>
        <begin position="244"/>
        <end position="264"/>
    </location>
</feature>
<evidence type="ECO:0000259" key="9">
    <source>
        <dbReference type="PROSITE" id="PS50928"/>
    </source>
</evidence>
<dbReference type="PROSITE" id="PS50928">
    <property type="entry name" value="ABC_TM1"/>
    <property type="match status" value="1"/>
</dbReference>
<dbReference type="Pfam" id="PF00528">
    <property type="entry name" value="BPD_transp_1"/>
    <property type="match status" value="1"/>
</dbReference>
<keyword evidence="3" id="KW-1003">Cell membrane</keyword>
<protein>
    <submittedName>
        <fullName evidence="10">Binding-protein-dependent transport systems inner membrane component</fullName>
    </submittedName>
</protein>
<keyword evidence="4" id="KW-0997">Cell inner membrane</keyword>
<dbReference type="GO" id="GO:0005886">
    <property type="term" value="C:plasma membrane"/>
    <property type="evidence" value="ECO:0007669"/>
    <property type="project" value="UniProtKB-SubCell"/>
</dbReference>
<feature type="transmembrane region" description="Helical" evidence="8">
    <location>
        <begin position="185"/>
        <end position="207"/>
    </location>
</feature>
<proteinExistence type="inferred from homology"/>
<feature type="transmembrane region" description="Helical" evidence="8">
    <location>
        <begin position="213"/>
        <end position="232"/>
    </location>
</feature>
<evidence type="ECO:0000256" key="3">
    <source>
        <dbReference type="ARBA" id="ARBA00022475"/>
    </source>
</evidence>
<reference evidence="10" key="1">
    <citation type="submission" date="2017-02" db="EMBL/GenBank/DDBJ databases">
        <authorList>
            <person name="Regsiter A."/>
            <person name="William W."/>
        </authorList>
    </citation>
    <scope>NUCLEOTIDE SEQUENCE</scope>
    <source>
        <strain evidence="10">Bib</strain>
    </source>
</reference>
<accession>A0A3P3XJI8</accession>
<sequence>MKRILKKSAELALLVTVFLIVIGPMVSLFLWSVAQKWYWPHPLPQAITFDYWAQALGLKTSLAIGAVSIVSAFTLSILIALATVVIAMAIAIPAGYALAKYKIPFGTIILFLFLLPNAFPQQPVFVNILQVFTKIGLSGTIPGVMLIHILVGLVYGVWITNATFRSIPPSMEEAARSVGATAFKAFYKISLPLAAPGLFSSAVFVFLTSLDEFTGTFFIGLPFINTLPLTLYSSSGYNMQFASVIALILLVPSVIFMLLIQKVLKAEYVGGMG</sequence>
<evidence type="ECO:0000256" key="8">
    <source>
        <dbReference type="RuleBase" id="RU363032"/>
    </source>
</evidence>
<dbReference type="AlphaFoldDB" id="A0A3P3XJI8"/>
<evidence type="ECO:0000313" key="10">
    <source>
        <dbReference type="EMBL" id="SLM13799.1"/>
    </source>
</evidence>
<comment type="subcellular location">
    <subcellularLocation>
        <location evidence="1">Cell inner membrane</location>
        <topology evidence="1">Multi-pass membrane protein</topology>
    </subcellularLocation>
    <subcellularLocation>
        <location evidence="8">Cell membrane</location>
        <topology evidence="8">Multi-pass membrane protein</topology>
    </subcellularLocation>
</comment>
<keyword evidence="6 8" id="KW-1133">Transmembrane helix</keyword>
<keyword evidence="7 8" id="KW-0472">Membrane</keyword>
<dbReference type="GO" id="GO:0055085">
    <property type="term" value="P:transmembrane transport"/>
    <property type="evidence" value="ECO:0007669"/>
    <property type="project" value="InterPro"/>
</dbReference>
<keyword evidence="5 8" id="KW-0812">Transmembrane</keyword>
<comment type="similarity">
    <text evidence="8">Belongs to the binding-protein-dependent transport system permease family.</text>
</comment>
<feature type="transmembrane region" description="Helical" evidence="8">
    <location>
        <begin position="139"/>
        <end position="164"/>
    </location>
</feature>
<evidence type="ECO:0000256" key="1">
    <source>
        <dbReference type="ARBA" id="ARBA00004429"/>
    </source>
</evidence>
<evidence type="ECO:0000256" key="6">
    <source>
        <dbReference type="ARBA" id="ARBA00022989"/>
    </source>
</evidence>
<feature type="domain" description="ABC transmembrane type-1" evidence="9">
    <location>
        <begin position="73"/>
        <end position="260"/>
    </location>
</feature>
<dbReference type="PANTHER" id="PTHR43357:SF4">
    <property type="entry name" value="INNER MEMBRANE ABC TRANSPORTER PERMEASE PROTEIN YDCV"/>
    <property type="match status" value="1"/>
</dbReference>
<dbReference type="Gene3D" id="1.10.3720.10">
    <property type="entry name" value="MetI-like"/>
    <property type="match status" value="1"/>
</dbReference>
<dbReference type="SUPFAM" id="SSF161098">
    <property type="entry name" value="MetI-like"/>
    <property type="match status" value="1"/>
</dbReference>
<organism evidence="10">
    <name type="scientific">uncultured spirochete</name>
    <dbReference type="NCBI Taxonomy" id="156406"/>
    <lineage>
        <taxon>Bacteria</taxon>
        <taxon>Pseudomonadati</taxon>
        <taxon>Spirochaetota</taxon>
        <taxon>Spirochaetia</taxon>
        <taxon>Spirochaetales</taxon>
        <taxon>environmental samples</taxon>
    </lineage>
</organism>
<dbReference type="InterPro" id="IPR000515">
    <property type="entry name" value="MetI-like"/>
</dbReference>
<dbReference type="InterPro" id="IPR035906">
    <property type="entry name" value="MetI-like_sf"/>
</dbReference>
<evidence type="ECO:0000256" key="5">
    <source>
        <dbReference type="ARBA" id="ARBA00022692"/>
    </source>
</evidence>
<keyword evidence="2 8" id="KW-0813">Transport</keyword>
<feature type="transmembrane region" description="Helical" evidence="8">
    <location>
        <begin position="62"/>
        <end position="91"/>
    </location>
</feature>